<protein>
    <submittedName>
        <fullName evidence="3">Uncharacterized protein LOC103488172 isoform X1</fullName>
    </submittedName>
</protein>
<evidence type="ECO:0000313" key="3">
    <source>
        <dbReference type="RefSeq" id="XP_008445002.1"/>
    </source>
</evidence>
<keyword evidence="2" id="KW-1185">Reference proteome</keyword>
<name>A0A1S3BBP3_CUCME</name>
<dbReference type="GeneID" id="103488172"/>
<dbReference type="KEGG" id="cmo:103488172"/>
<dbReference type="Gramene" id="MELO3C011131.2.1">
    <property type="protein sequence ID" value="MELO3C011131.2.1"/>
    <property type="gene ID" value="MELO3C011131.2"/>
</dbReference>
<dbReference type="InterPro" id="IPR012876">
    <property type="entry name" value="DUF1677_pln"/>
</dbReference>
<dbReference type="OrthoDB" id="673856at2759"/>
<dbReference type="Proteomes" id="UP001652600">
    <property type="component" value="Chromosome 3"/>
</dbReference>
<evidence type="ECO:0000313" key="2">
    <source>
        <dbReference type="Proteomes" id="UP001652600"/>
    </source>
</evidence>
<dbReference type="InParanoid" id="A0A1S3BBP3"/>
<dbReference type="RefSeq" id="XP_008445002.1">
    <property type="nucleotide sequence ID" value="XM_008446780.2"/>
</dbReference>
<reference evidence="1" key="1">
    <citation type="submission" date="2023-03" db="UniProtKB">
        <authorList>
            <consortium name="EnsemblPlants"/>
        </authorList>
    </citation>
    <scope>IDENTIFICATION</scope>
</reference>
<accession>A0A1S3BBP3</accession>
<dbReference type="eggNOG" id="ENOG502RYJ8">
    <property type="taxonomic scope" value="Eukaryota"/>
</dbReference>
<dbReference type="Pfam" id="PF07911">
    <property type="entry name" value="DUF1677"/>
    <property type="match status" value="1"/>
</dbReference>
<reference evidence="3" key="2">
    <citation type="submission" date="2025-04" db="UniProtKB">
        <authorList>
            <consortium name="RefSeq"/>
        </authorList>
    </citation>
    <scope>IDENTIFICATION</scope>
</reference>
<sequence length="184" mass="19959">MAPNKLETKVEVLQKPSAVLSMEGLQRTISDISFELTKEALAVAGNNVPLPPISEVEAAACECCGLSEDCTAEYIGRVKDKFMGKLICGLCAEAVNEEMEKKGWKREEALKEHMSACAKFNRIGRVYPVLYQAEAIKQILKKAKTSNGGIKSAVTAHRGGRIGRTSSCIPAVTRDICDPTMVVK</sequence>
<dbReference type="EnsemblPlants" id="MELO3C011131.2.1">
    <property type="protein sequence ID" value="MELO3C011131.2.1"/>
    <property type="gene ID" value="MELO3C011131.2"/>
</dbReference>
<evidence type="ECO:0000313" key="1">
    <source>
        <dbReference type="EnsemblPlants" id="MELO3C011131.2.1"/>
    </source>
</evidence>
<organism evidence="2 3">
    <name type="scientific">Cucumis melo</name>
    <name type="common">Muskmelon</name>
    <dbReference type="NCBI Taxonomy" id="3656"/>
    <lineage>
        <taxon>Eukaryota</taxon>
        <taxon>Viridiplantae</taxon>
        <taxon>Streptophyta</taxon>
        <taxon>Embryophyta</taxon>
        <taxon>Tracheophyta</taxon>
        <taxon>Spermatophyta</taxon>
        <taxon>Magnoliopsida</taxon>
        <taxon>eudicotyledons</taxon>
        <taxon>Gunneridae</taxon>
        <taxon>Pentapetalae</taxon>
        <taxon>rosids</taxon>
        <taxon>fabids</taxon>
        <taxon>Cucurbitales</taxon>
        <taxon>Cucurbitaceae</taxon>
        <taxon>Benincaseae</taxon>
        <taxon>Cucumis</taxon>
    </lineage>
</organism>
<dbReference type="AlphaFoldDB" id="A0A1S3BBP3"/>
<proteinExistence type="predicted"/>
<dbReference type="PANTHER" id="PTHR33108:SF51">
    <property type="entry name" value="DUF1677 FAMILY PROTEIN (DUF1677)"/>
    <property type="match status" value="1"/>
</dbReference>
<gene>
    <name evidence="3" type="primary">LOC103488172</name>
    <name evidence="1" type="synonym">103488172</name>
</gene>
<dbReference type="PANTHER" id="PTHR33108">
    <property type="entry name" value="OS01G0745000 PROTEIN"/>
    <property type="match status" value="1"/>
</dbReference>